<keyword evidence="5" id="KW-0677">Repeat</keyword>
<dbReference type="FunFam" id="1.10.30.10:FF:000016">
    <property type="entry name" value="FACT complex subunit SSRP1"/>
    <property type="match status" value="1"/>
</dbReference>
<dbReference type="EMBL" id="KR153944">
    <property type="protein sequence ID" value="ALF39499.1"/>
    <property type="molecule type" value="mRNA"/>
</dbReference>
<dbReference type="Pfam" id="PF09011">
    <property type="entry name" value="HMG_box_2"/>
    <property type="match status" value="1"/>
</dbReference>
<keyword evidence="7 8" id="KW-0539">Nucleus</keyword>
<evidence type="ECO:0000256" key="8">
    <source>
        <dbReference type="PROSITE-ProRule" id="PRU00267"/>
    </source>
</evidence>
<dbReference type="GO" id="GO:0003677">
    <property type="term" value="F:DNA binding"/>
    <property type="evidence" value="ECO:0007669"/>
    <property type="project" value="UniProtKB-UniRule"/>
</dbReference>
<dbReference type="PANTHER" id="PTHR48112:SF32">
    <property type="entry name" value="HIGH MOBILITY GROUP PROTEIN B3"/>
    <property type="match status" value="1"/>
</dbReference>
<dbReference type="FunFam" id="1.10.30.10:FF:000013">
    <property type="entry name" value="High mobility group protein B3"/>
    <property type="match status" value="1"/>
</dbReference>
<dbReference type="PANTHER" id="PTHR48112">
    <property type="entry name" value="HIGH MOBILITY GROUP PROTEIN DSP1"/>
    <property type="match status" value="1"/>
</dbReference>
<reference evidence="11" key="1">
    <citation type="submission" date="2015-04" db="EMBL/GenBank/DDBJ databases">
        <authorList>
            <person name="Syromyatnikov M.Y."/>
            <person name="Popov V.N."/>
        </authorList>
    </citation>
    <scope>NUCLEOTIDE SEQUENCE</scope>
</reference>
<dbReference type="PROSITE" id="PS50118">
    <property type="entry name" value="HMG_BOX_2"/>
    <property type="match status" value="2"/>
</dbReference>
<dbReference type="CDD" id="cd21978">
    <property type="entry name" value="HMG-box_HMGB_rpt1"/>
    <property type="match status" value="1"/>
</dbReference>
<feature type="region of interest" description="Disordered" evidence="9">
    <location>
        <begin position="161"/>
        <end position="202"/>
    </location>
</feature>
<comment type="subcellular location">
    <subcellularLocation>
        <location evidence="2">Chromosome</location>
    </subcellularLocation>
    <subcellularLocation>
        <location evidence="1">Nucleus</location>
    </subcellularLocation>
</comment>
<keyword evidence="4" id="KW-0158">Chromosome</keyword>
<feature type="compositionally biased region" description="Basic and acidic residues" evidence="9">
    <location>
        <begin position="55"/>
        <end position="75"/>
    </location>
</feature>
<feature type="DNA-binding region" description="HMG box" evidence="8">
    <location>
        <begin position="98"/>
        <end position="164"/>
    </location>
</feature>
<evidence type="ECO:0000256" key="2">
    <source>
        <dbReference type="ARBA" id="ARBA00004286"/>
    </source>
</evidence>
<dbReference type="GO" id="GO:0005634">
    <property type="term" value="C:nucleus"/>
    <property type="evidence" value="ECO:0007669"/>
    <property type="project" value="UniProtKB-SubCell"/>
</dbReference>
<sequence length="202" mass="23202">MGRKDGKPRGRMSSYAFFVQTCREEHKKKCPDENVVFAEFTKKCAQKWKEMSAKEKRRFEEMAERDKSRYEKEMANYDPPAGGAGGKRKKRAKDPSAPKRALSAFFFFCADERPDVRAAHPEWSVAEVAKELGKRWEKVTNRSKFEARAEADKARYAKEMEAYRGGGSVPKASPAKKAKPQPKESDEDDDEEEEDDDEDDDE</sequence>
<feature type="compositionally biased region" description="Acidic residues" evidence="9">
    <location>
        <begin position="185"/>
        <end position="202"/>
    </location>
</feature>
<evidence type="ECO:0000256" key="9">
    <source>
        <dbReference type="SAM" id="MobiDB-lite"/>
    </source>
</evidence>
<dbReference type="AlphaFoldDB" id="A0A0N9E6Y2"/>
<dbReference type="InterPro" id="IPR050342">
    <property type="entry name" value="HMGB"/>
</dbReference>
<organism evidence="11">
    <name type="scientific">Magallana hongkongensis</name>
    <name type="common">Hong Kong oyster</name>
    <name type="synonym">Crassostrea hongkongensis</name>
    <dbReference type="NCBI Taxonomy" id="2653900"/>
    <lineage>
        <taxon>Eukaryota</taxon>
        <taxon>Metazoa</taxon>
        <taxon>Spiralia</taxon>
        <taxon>Lophotrochozoa</taxon>
        <taxon>Mollusca</taxon>
        <taxon>Bivalvia</taxon>
        <taxon>Autobranchia</taxon>
        <taxon>Pteriomorphia</taxon>
        <taxon>Ostreida</taxon>
        <taxon>Ostreoidea</taxon>
        <taxon>Ostreidae</taxon>
        <taxon>Magallana</taxon>
    </lineage>
</organism>
<evidence type="ECO:0000256" key="6">
    <source>
        <dbReference type="ARBA" id="ARBA00023125"/>
    </source>
</evidence>
<dbReference type="SUPFAM" id="SSF47095">
    <property type="entry name" value="HMG-box"/>
    <property type="match status" value="2"/>
</dbReference>
<evidence type="ECO:0000256" key="4">
    <source>
        <dbReference type="ARBA" id="ARBA00022454"/>
    </source>
</evidence>
<dbReference type="PRINTS" id="PR00886">
    <property type="entry name" value="HIGHMOBLTY12"/>
</dbReference>
<evidence type="ECO:0000256" key="5">
    <source>
        <dbReference type="ARBA" id="ARBA00022737"/>
    </source>
</evidence>
<keyword evidence="6 8" id="KW-0238">DNA-binding</keyword>
<evidence type="ECO:0000256" key="1">
    <source>
        <dbReference type="ARBA" id="ARBA00004123"/>
    </source>
</evidence>
<protein>
    <submittedName>
        <fullName evidence="11">High mobility group protein DSP1</fullName>
    </submittedName>
</protein>
<evidence type="ECO:0000313" key="11">
    <source>
        <dbReference type="EMBL" id="ALF39499.1"/>
    </source>
</evidence>
<evidence type="ECO:0000256" key="7">
    <source>
        <dbReference type="ARBA" id="ARBA00023242"/>
    </source>
</evidence>
<feature type="region of interest" description="Disordered" evidence="9">
    <location>
        <begin position="55"/>
        <end position="96"/>
    </location>
</feature>
<name>A0A0N9E6Y2_MAGHO</name>
<dbReference type="GO" id="GO:0005694">
    <property type="term" value="C:chromosome"/>
    <property type="evidence" value="ECO:0007669"/>
    <property type="project" value="UniProtKB-SubCell"/>
</dbReference>
<dbReference type="Pfam" id="PF00505">
    <property type="entry name" value="HMG_box"/>
    <property type="match status" value="1"/>
</dbReference>
<dbReference type="Gene3D" id="1.10.30.10">
    <property type="entry name" value="High mobility group box domain"/>
    <property type="match status" value="2"/>
</dbReference>
<dbReference type="InterPro" id="IPR009071">
    <property type="entry name" value="HMG_box_dom"/>
</dbReference>
<feature type="DNA-binding region" description="HMG box" evidence="8">
    <location>
        <begin position="8"/>
        <end position="78"/>
    </location>
</feature>
<proteinExistence type="evidence at transcript level"/>
<dbReference type="InterPro" id="IPR036910">
    <property type="entry name" value="HMG_box_dom_sf"/>
</dbReference>
<feature type="domain" description="HMG box" evidence="10">
    <location>
        <begin position="8"/>
        <end position="78"/>
    </location>
</feature>
<feature type="domain" description="HMG box" evidence="10">
    <location>
        <begin position="98"/>
        <end position="164"/>
    </location>
</feature>
<evidence type="ECO:0000256" key="3">
    <source>
        <dbReference type="ARBA" id="ARBA00008774"/>
    </source>
</evidence>
<accession>A0A0N9E6Y2</accession>
<evidence type="ECO:0000259" key="10">
    <source>
        <dbReference type="PROSITE" id="PS50118"/>
    </source>
</evidence>
<comment type="similarity">
    <text evidence="3">Belongs to the HMGB family.</text>
</comment>
<dbReference type="SMART" id="SM00398">
    <property type="entry name" value="HMG"/>
    <property type="match status" value="2"/>
</dbReference>